<comment type="subunit">
    <text evidence="7">Heterodimer with the polymerase; this heterodimer binds to bp 9 to 18 of the genome. Interacts with host POU2F1; POU2F1 binds to the auxiliary sequences in the inverted terminal repeats and tethers the pTP-POL heterodimer to the origin DNA thereby participating in the assembly of the pre-initiation complex (POL-TP-DBP-NFIA-POU2F1).</text>
</comment>
<dbReference type="GO" id="GO:0044204">
    <property type="term" value="C:host cell nuclear matrix"/>
    <property type="evidence" value="ECO:0007669"/>
    <property type="project" value="UniProtKB-SubCell"/>
</dbReference>
<dbReference type="GO" id="GO:0003697">
    <property type="term" value="F:single-stranded DNA binding"/>
    <property type="evidence" value="ECO:0007669"/>
    <property type="project" value="UniProtKB-UniRule"/>
</dbReference>
<dbReference type="GO" id="GO:0003690">
    <property type="term" value="F:double-stranded DNA binding"/>
    <property type="evidence" value="ECO:0007669"/>
    <property type="project" value="UniProtKB-UniRule"/>
</dbReference>
<feature type="site" description="Cleavage; by adenovirus protease" evidence="7">
    <location>
        <begin position="128"/>
        <end position="129"/>
    </location>
</feature>
<evidence type="ECO:0000256" key="4">
    <source>
        <dbReference type="ARBA" id="ARBA00023109"/>
    </source>
</evidence>
<dbReference type="Proteomes" id="UP000201453">
    <property type="component" value="Segment"/>
</dbReference>
<accession>A0A1X9RIT0</accession>
<keyword evidence="2 7" id="KW-1048">Host nucleus</keyword>
<feature type="chain" id="PRO_5023452748" description="Intermediate terminal protein" evidence="7">
    <location>
        <begin position="129"/>
        <end position="556"/>
    </location>
</feature>
<evidence type="ECO:0000256" key="3">
    <source>
        <dbReference type="ARBA" id="ARBA00022705"/>
    </source>
</evidence>
<dbReference type="Pfam" id="PF02459">
    <property type="entry name" value="Adeno_terminal"/>
    <property type="match status" value="1"/>
</dbReference>
<dbReference type="EMBL" id="KX961095">
    <property type="protein sequence ID" value="ARQ79748.1"/>
    <property type="molecule type" value="Genomic_DNA"/>
</dbReference>
<reference evidence="8 9" key="1">
    <citation type="journal article" date="2017" name="J. Gen. Virol.">
        <title>Novel bat adenoviruses with low G+C content shed new light on the evolution of adenoviruses.</title>
        <authorList>
            <person name="Tan B."/>
            <person name="Yang X.L."/>
            <person name="Ge X.Y."/>
            <person name="Peng C."/>
            <person name="Liu H.Z."/>
            <person name="Zhang Y.Z."/>
            <person name="Zhang L.B."/>
            <person name="Shi Z.L."/>
        </authorList>
    </citation>
    <scope>NUCLEOTIDE SEQUENCE [LARGE SCALE GENOMIC DNA]</scope>
    <source>
        <strain evidence="8">WIV17</strain>
    </source>
</reference>
<evidence type="ECO:0000313" key="9">
    <source>
        <dbReference type="Proteomes" id="UP000201453"/>
    </source>
</evidence>
<evidence type="ECO:0000256" key="2">
    <source>
        <dbReference type="ARBA" id="ARBA00022562"/>
    </source>
</evidence>
<feature type="site" description="Cleavage; by adenovirus protease" evidence="7">
    <location>
        <begin position="257"/>
        <end position="258"/>
    </location>
</feature>
<gene>
    <name evidence="7" type="primary">PTP</name>
</gene>
<feature type="site" description="Priming of strand displacement replication by covalently linking the first nucleotide of the new DNA chain" evidence="7">
    <location>
        <position position="485"/>
    </location>
</feature>
<keyword evidence="1 7" id="KW-0597">Phosphoprotein</keyword>
<organism evidence="8 9">
    <name type="scientific">Bat mastadenovirus WIV17</name>
    <dbReference type="NCBI Taxonomy" id="1986505"/>
    <lineage>
        <taxon>Viruses</taxon>
        <taxon>Varidnaviria</taxon>
        <taxon>Bamfordvirae</taxon>
        <taxon>Preplasmiviricota</taxon>
        <taxon>Polisuviricotina</taxon>
        <taxon>Pharingeaviricetes</taxon>
        <taxon>Rowavirales</taxon>
        <taxon>Adenoviridae</taxon>
        <taxon>Mastadenovirus</taxon>
        <taxon>Mastadenovirus pteropodidae</taxon>
    </lineage>
</organism>
<feature type="chain" id="PRO_5023452747" description="Terminal protein" evidence="7">
    <location>
        <begin position="258"/>
        <end position="556"/>
    </location>
</feature>
<keyword evidence="4 7" id="KW-1194">Viral DNA replication</keyword>
<comment type="function">
    <text evidence="7">Protein covalently bound to the viral DNA that acts as a primer for viral genomic replication by DNA strand displacement. Assembles on the viral origin of replication in an initiation complex with viral polymerase, DBP, host NFIA and host POU2F1/OCT1. During initiation, the polymerase covalently couples the first dCTP with Ser-580 of pTP. The terminal protein stimulates the template activity over 20 fold compared to protein-free templates. Neo-synthesized viral genomes are linked to two preterminal proteins, one for each 5' end. These new genomes are encapsidated in the nucleus, and during capsid maturation by viral protease, preterminal protein is first cleaved into intermediary (iTP), then into mature TP. May play a role in host nuclear matrix localization of genomic DNA.</text>
</comment>
<keyword evidence="9" id="KW-1185">Reference proteome</keyword>
<feature type="modified residue" description="O-(5'-phospho-DNA)-serine" evidence="7">
    <location>
        <position position="485"/>
    </location>
</feature>
<feature type="short sequence motif" description="Nuclear localization signal" evidence="7">
    <location>
        <begin position="288"/>
        <end position="297"/>
    </location>
</feature>
<comment type="subcellular location">
    <subcellularLocation>
        <location evidence="7">Host nucleus matrix</location>
    </subcellularLocation>
</comment>
<keyword evidence="5 7" id="KW-0190">Covalent protein-DNA linkage</keyword>
<evidence type="ECO:0000256" key="5">
    <source>
        <dbReference type="ARBA" id="ARBA00023124"/>
    </source>
</evidence>
<keyword evidence="6 7" id="KW-0238">DNA-binding</keyword>
<keyword evidence="3 7" id="KW-0235">DNA replication</keyword>
<dbReference type="GO" id="GO:0039687">
    <property type="term" value="P:viral DNA strand displacement replication"/>
    <property type="evidence" value="ECO:0007669"/>
    <property type="project" value="UniProtKB-UniRule"/>
</dbReference>
<evidence type="ECO:0000256" key="6">
    <source>
        <dbReference type="ARBA" id="ARBA00023125"/>
    </source>
</evidence>
<evidence type="ECO:0000256" key="7">
    <source>
        <dbReference type="HAMAP-Rule" id="MF_04061"/>
    </source>
</evidence>
<name>A0A1X9RIT0_9ADEN</name>
<comment type="PTM">
    <text evidence="7">Preterminal protein is used to replicate viral genome, upon genomic encapsidation it is processed first into iTP and finally into TP by adenovirus protease.</text>
</comment>
<dbReference type="HAMAP" id="MF_04061">
    <property type="entry name" value="ADV_TERM"/>
    <property type="match status" value="1"/>
</dbReference>
<protein>
    <recommendedName>
        <fullName evidence="7">Preterminal protein</fullName>
        <shortName evidence="7">pTP</shortName>
    </recommendedName>
    <alternativeName>
        <fullName evidence="7">Bellett protein</fullName>
    </alternativeName>
    <alternativeName>
        <fullName evidence="7">Precursor terminal protein</fullName>
    </alternativeName>
    <component>
        <recommendedName>
            <fullName evidence="7">Intermediate terminal protein</fullName>
            <shortName evidence="7">iTP</shortName>
        </recommendedName>
    </component>
    <component>
        <recommendedName>
            <fullName evidence="7">Terminal protein</fullName>
            <shortName evidence="7">TP</shortName>
        </recommendedName>
    </component>
</protein>
<comment type="similarity">
    <text evidence="7">Belongs to the adenoviridae terminal protein family.</text>
</comment>
<dbReference type="GO" id="GO:0006260">
    <property type="term" value="P:DNA replication"/>
    <property type="evidence" value="ECO:0007669"/>
    <property type="project" value="UniProtKB-KW"/>
</dbReference>
<evidence type="ECO:0000256" key="1">
    <source>
        <dbReference type="ARBA" id="ARBA00022553"/>
    </source>
</evidence>
<feature type="chain" id="PRO_5023452746" description="Preterminal protein" evidence="7">
    <location>
        <begin position="1"/>
        <end position="556"/>
    </location>
</feature>
<dbReference type="InterPro" id="IPR003391">
    <property type="entry name" value="Adeno_preterminal"/>
</dbReference>
<dbReference type="OrthoDB" id="4382at10239"/>
<proteinExistence type="inferred from homology"/>
<evidence type="ECO:0000313" key="8">
    <source>
        <dbReference type="EMBL" id="ARQ79748.1"/>
    </source>
</evidence>
<sequence length="556" mass="65251">MSRYIYHYPRIMLMNLSPREPVTHRWPLYNWPPPHFLVGYQYIVRTCNEHIFDIRAYSRIKYLQINAHMQQMLNWSMMSNCSYTLNVGAYHRFIDFDNFQETLTQIQQAILAERIIADIGLIEPLRGYGLNRIAGEEVSLPFYLQNQRRDFNECQEQAWGMAEQIRFQQGKRRDMVILSTIRKLKCAFFNYLLSENDELKLSLPCNCDWLNAFLEKFSDPVNEELLANPGICMQKVIKAIISSLSLPNPSPFELQGGAFELRPREGGRAVTQEMRIRRGEMVQRFIESLPLPRRRRRVEREQRVSPSPSPDLELEEEEEIIEIPFAEEVRNTIAHVIQLLQDELSPIVREQGFFQFTVDFYRIMQELEASENITETVVRRWIMNFFITEHIASTLNYLHNAFRNNRAFMRHMDINLAQVVLRARDQDGTFVYSRIWNEYGVDAFINVMRRISVDLAAGVQQAGVADVPEEELEHFMAEISYHEDSGNIEELIKQISFNDAEIDSVELSFRFKITGPVILTQHPEIRRINAQVINMATLFRENRTPFPELNANVPLQ</sequence>